<dbReference type="InterPro" id="IPR001482">
    <property type="entry name" value="T2SS/T4SS_dom"/>
</dbReference>
<protein>
    <submittedName>
        <fullName evidence="3">ATPase, T2SS/T4P/T4SS family</fullName>
    </submittedName>
</protein>
<dbReference type="Pfam" id="PF00437">
    <property type="entry name" value="T2SSE"/>
    <property type="match status" value="1"/>
</dbReference>
<keyword evidence="4" id="KW-1185">Reference proteome</keyword>
<dbReference type="PANTHER" id="PTHR30486">
    <property type="entry name" value="TWITCHING MOTILITY PROTEIN PILT"/>
    <property type="match status" value="1"/>
</dbReference>
<dbReference type="SUPFAM" id="SSF52540">
    <property type="entry name" value="P-loop containing nucleoside triphosphate hydrolases"/>
    <property type="match status" value="1"/>
</dbReference>
<dbReference type="Gene3D" id="3.30.450.90">
    <property type="match status" value="1"/>
</dbReference>
<name>A0ABW6KI49_9BACI</name>
<organism evidence="3 4">
    <name type="scientific">Cytobacillus spartinae</name>
    <dbReference type="NCBI Taxonomy" id="3299023"/>
    <lineage>
        <taxon>Bacteria</taxon>
        <taxon>Bacillati</taxon>
        <taxon>Bacillota</taxon>
        <taxon>Bacilli</taxon>
        <taxon>Bacillales</taxon>
        <taxon>Bacillaceae</taxon>
        <taxon>Cytobacillus</taxon>
    </lineage>
</organism>
<dbReference type="Gene3D" id="3.40.50.300">
    <property type="entry name" value="P-loop containing nucleotide triphosphate hydrolases"/>
    <property type="match status" value="1"/>
</dbReference>
<dbReference type="Proteomes" id="UP001601059">
    <property type="component" value="Unassembled WGS sequence"/>
</dbReference>
<comment type="similarity">
    <text evidence="1">Belongs to the GSP E family.</text>
</comment>
<dbReference type="RefSeq" id="WP_389364875.1">
    <property type="nucleotide sequence ID" value="NZ_JBIACK010000021.1"/>
</dbReference>
<sequence length="495" mass="58021">MNEILEKNQAEQKDKPFDVAQWLADESADRGVNKQLVSDYSYKKKKQFKDICKIVKNDLDSVIDVDSEKTTKNSEWLERQHQAIIGDPTAISYFLAEIEKVLRTKNITSNDYPNYFNSLAEAIFHEVWGLSVLAKWDKYPESEACCIRGTQLWIDLEGVFVCQKEQFESSSVVERIKRAFVIRKEDSVINRESPELEVEKEDGSRITMIQPPRSRENYIMLRRFTVNKYTLYDQAERGTIPFDDVPIYRAISRTMPNMIVAGRVRSAKSTFMTTLIGERQEKYVGAVLEKHFEVNLTKHFPDRLFFELQAKEGDLHKAIPRLLRMEHDYVVVGEIRSLEIEAYLISTERGERGALSTYHLTDVEQVVDQLARHALDEFPSRRFEVEVERIARNLDIIITMASDRDRRRKRVLGVTEVVWDNERKSHYTHDLIRYSKLHDRYFYSSKITPRLLTLMAEENLEETKNLIRLLREREKTSPMKLLDNSSYLEEVILGD</sequence>
<evidence type="ECO:0000313" key="3">
    <source>
        <dbReference type="EMBL" id="MFE8703934.1"/>
    </source>
</evidence>
<reference evidence="3 4" key="1">
    <citation type="submission" date="2024-08" db="EMBL/GenBank/DDBJ databases">
        <title>Two novel Cytobacillus novel species.</title>
        <authorList>
            <person name="Liu G."/>
        </authorList>
    </citation>
    <scope>NUCLEOTIDE SEQUENCE [LARGE SCALE GENOMIC DNA]</scope>
    <source>
        <strain evidence="3 4">FJAT-54145</strain>
    </source>
</reference>
<dbReference type="EMBL" id="JBIACK010000021">
    <property type="protein sequence ID" value="MFE8703934.1"/>
    <property type="molecule type" value="Genomic_DNA"/>
</dbReference>
<evidence type="ECO:0000256" key="1">
    <source>
        <dbReference type="ARBA" id="ARBA00006611"/>
    </source>
</evidence>
<feature type="domain" description="Bacterial type II secretion system protein E" evidence="2">
    <location>
        <begin position="211"/>
        <end position="398"/>
    </location>
</feature>
<evidence type="ECO:0000259" key="2">
    <source>
        <dbReference type="Pfam" id="PF00437"/>
    </source>
</evidence>
<proteinExistence type="inferred from homology"/>
<dbReference type="InterPro" id="IPR027417">
    <property type="entry name" value="P-loop_NTPase"/>
</dbReference>
<evidence type="ECO:0000313" key="4">
    <source>
        <dbReference type="Proteomes" id="UP001601059"/>
    </source>
</evidence>
<gene>
    <name evidence="3" type="ORF">ACFYKX_25510</name>
</gene>
<dbReference type="PANTHER" id="PTHR30486:SF6">
    <property type="entry name" value="TYPE IV PILUS RETRACTATION ATPASE PILT"/>
    <property type="match status" value="1"/>
</dbReference>
<comment type="caution">
    <text evidence="3">The sequence shown here is derived from an EMBL/GenBank/DDBJ whole genome shotgun (WGS) entry which is preliminary data.</text>
</comment>
<accession>A0ABW6KI49</accession>
<dbReference type="InterPro" id="IPR050921">
    <property type="entry name" value="T4SS_GSP_E_ATPase"/>
</dbReference>